<dbReference type="Gene3D" id="3.10.450.490">
    <property type="match status" value="1"/>
</dbReference>
<evidence type="ECO:0000259" key="10">
    <source>
        <dbReference type="Pfam" id="PF02868"/>
    </source>
</evidence>
<dbReference type="AlphaFoldDB" id="A0A5E7RGT6"/>
<dbReference type="Pfam" id="PF07504">
    <property type="entry name" value="FTP"/>
    <property type="match status" value="1"/>
</dbReference>
<dbReference type="Gene3D" id="3.10.170.10">
    <property type="match status" value="1"/>
</dbReference>
<evidence type="ECO:0000256" key="8">
    <source>
        <dbReference type="SAM" id="SignalP"/>
    </source>
</evidence>
<feature type="domain" description="Peptidase M4 C-terminal" evidence="10">
    <location>
        <begin position="362"/>
        <end position="499"/>
    </location>
</feature>
<dbReference type="RefSeq" id="WP_150769592.1">
    <property type="nucleotide sequence ID" value="NZ_CABVIY010000002.1"/>
</dbReference>
<dbReference type="InterPro" id="IPR027268">
    <property type="entry name" value="Peptidase_M4/M1_CTD_sf"/>
</dbReference>
<evidence type="ECO:0000256" key="7">
    <source>
        <dbReference type="ARBA" id="ARBA00023145"/>
    </source>
</evidence>
<dbReference type="GO" id="GO:0004222">
    <property type="term" value="F:metalloendopeptidase activity"/>
    <property type="evidence" value="ECO:0007669"/>
    <property type="project" value="InterPro"/>
</dbReference>
<dbReference type="Gene3D" id="3.10.450.40">
    <property type="match status" value="1"/>
</dbReference>
<dbReference type="InterPro" id="IPR050728">
    <property type="entry name" value="Zinc_Metalloprotease_M4"/>
</dbReference>
<sequence precursor="true">MHCHLMARILGALSILLPTLAHAASIEVIDDQVIASGVHRELEFKRGELQLEAKGEAIALAGKRSVQRMTQTYRGVPIYGNSVAFELDLRGKVIHASGRYLAKIEQDLQSVEPTLNPDQAVQALREQWRIKKGAVSEAVTQTSTKLFVYQARNETKARLIYRASYNLRPKNEIPSEPTGLIDAATGEVLESWDGVASLETRSVYGPGGNKLIGEYYYGNKRPTLPATQRGQSCSFDHNGIQVFLGYNLIDSSPWIFPCPYSAQKPINDGYSPINDLYFHTINTRDLYLDILGIPPVTGGMKVIFVPYGADVAIWSNADHVGYFAAGANFFYPVVSQDVVAHEFTHGFTLRSSGLPPHSFLFEAIADMAGEAAKFRRDGKSDFIVLSAATKPDGDYGYLGGLRQMCHQSTDGHSIEHASQFYTGMDSHYSNGVYNKAYCLLSKTPGWDQRKAFQVFALADYSFWSEEESFETSACGAMEAARALRYSVADLQAALEAVGVQCVPRGQGS</sequence>
<evidence type="ECO:0000259" key="9">
    <source>
        <dbReference type="Pfam" id="PF01447"/>
    </source>
</evidence>
<dbReference type="InterPro" id="IPR013856">
    <property type="entry name" value="Peptidase_M4_domain"/>
</dbReference>
<name>A0A5E7RGT6_PSEFL</name>
<organism evidence="12 13">
    <name type="scientific">Pseudomonas fluorescens</name>
    <dbReference type="NCBI Taxonomy" id="294"/>
    <lineage>
        <taxon>Bacteria</taxon>
        <taxon>Pseudomonadati</taxon>
        <taxon>Pseudomonadota</taxon>
        <taxon>Gammaproteobacteria</taxon>
        <taxon>Pseudomonadales</taxon>
        <taxon>Pseudomonadaceae</taxon>
        <taxon>Pseudomonas</taxon>
    </lineage>
</organism>
<feature type="chain" id="PRO_5022890603" evidence="8">
    <location>
        <begin position="24"/>
        <end position="508"/>
    </location>
</feature>
<evidence type="ECO:0000256" key="6">
    <source>
        <dbReference type="ARBA" id="ARBA00023049"/>
    </source>
</evidence>
<proteinExistence type="predicted"/>
<dbReference type="EMBL" id="CABVIY010000002">
    <property type="protein sequence ID" value="VVP72547.1"/>
    <property type="molecule type" value="Genomic_DNA"/>
</dbReference>
<evidence type="ECO:0000256" key="5">
    <source>
        <dbReference type="ARBA" id="ARBA00022833"/>
    </source>
</evidence>
<keyword evidence="1" id="KW-0645">Protease</keyword>
<keyword evidence="7" id="KW-0865">Zymogen</keyword>
<keyword evidence="4 12" id="KW-0378">Hydrolase</keyword>
<dbReference type="Pfam" id="PF02868">
    <property type="entry name" value="Peptidase_M4_C"/>
    <property type="match status" value="1"/>
</dbReference>
<dbReference type="Gene3D" id="1.10.390.10">
    <property type="entry name" value="Neutral Protease Domain 2"/>
    <property type="match status" value="1"/>
</dbReference>
<feature type="domain" description="Peptidase M4" evidence="9">
    <location>
        <begin position="213"/>
        <end position="348"/>
    </location>
</feature>
<gene>
    <name evidence="12" type="primary">lasB</name>
    <name evidence="12" type="ORF">PS918_01440</name>
</gene>
<evidence type="ECO:0000256" key="4">
    <source>
        <dbReference type="ARBA" id="ARBA00022801"/>
    </source>
</evidence>
<keyword evidence="2" id="KW-0479">Metal-binding</keyword>
<dbReference type="Proteomes" id="UP000326611">
    <property type="component" value="Unassembled WGS sequence"/>
</dbReference>
<protein>
    <submittedName>
        <fullName evidence="12">Elastase</fullName>
        <ecNumber evidence="12">3.4.24.26</ecNumber>
    </submittedName>
</protein>
<reference evidence="12 13" key="1">
    <citation type="submission" date="2019-09" db="EMBL/GenBank/DDBJ databases">
        <authorList>
            <person name="Chandra G."/>
            <person name="Truman W A."/>
        </authorList>
    </citation>
    <scope>NUCLEOTIDE SEQUENCE [LARGE SCALE GENOMIC DNA]</scope>
    <source>
        <strain evidence="12">PS918</strain>
    </source>
</reference>
<evidence type="ECO:0000256" key="2">
    <source>
        <dbReference type="ARBA" id="ARBA00022723"/>
    </source>
</evidence>
<dbReference type="PANTHER" id="PTHR33794">
    <property type="entry name" value="BACILLOLYSIN"/>
    <property type="match status" value="1"/>
</dbReference>
<dbReference type="OrthoDB" id="5378341at2"/>
<accession>A0A5E7RGT6</accession>
<evidence type="ECO:0000259" key="11">
    <source>
        <dbReference type="Pfam" id="PF07504"/>
    </source>
</evidence>
<evidence type="ECO:0000256" key="1">
    <source>
        <dbReference type="ARBA" id="ARBA00022670"/>
    </source>
</evidence>
<keyword evidence="3 8" id="KW-0732">Signal</keyword>
<keyword evidence="5" id="KW-0862">Zinc</keyword>
<evidence type="ECO:0000313" key="13">
    <source>
        <dbReference type="Proteomes" id="UP000326611"/>
    </source>
</evidence>
<evidence type="ECO:0000256" key="3">
    <source>
        <dbReference type="ARBA" id="ARBA00022729"/>
    </source>
</evidence>
<dbReference type="InterPro" id="IPR011096">
    <property type="entry name" value="FTP_domain"/>
</dbReference>
<dbReference type="GO" id="GO:0046872">
    <property type="term" value="F:metal ion binding"/>
    <property type="evidence" value="ECO:0007669"/>
    <property type="project" value="UniProtKB-KW"/>
</dbReference>
<feature type="signal peptide" evidence="8">
    <location>
        <begin position="1"/>
        <end position="23"/>
    </location>
</feature>
<dbReference type="GO" id="GO:0006508">
    <property type="term" value="P:proteolysis"/>
    <property type="evidence" value="ECO:0007669"/>
    <property type="project" value="UniProtKB-KW"/>
</dbReference>
<dbReference type="EC" id="3.4.24.26" evidence="12"/>
<dbReference type="PANTHER" id="PTHR33794:SF1">
    <property type="entry name" value="BACILLOLYSIN"/>
    <property type="match status" value="1"/>
</dbReference>
<dbReference type="SUPFAM" id="SSF55486">
    <property type="entry name" value="Metalloproteases ('zincins'), catalytic domain"/>
    <property type="match status" value="1"/>
</dbReference>
<feature type="domain" description="FTP" evidence="11">
    <location>
        <begin position="66"/>
        <end position="100"/>
    </location>
</feature>
<dbReference type="Pfam" id="PF01447">
    <property type="entry name" value="Peptidase_M4"/>
    <property type="match status" value="1"/>
</dbReference>
<dbReference type="InterPro" id="IPR001570">
    <property type="entry name" value="Peptidase_M4_C_domain"/>
</dbReference>
<evidence type="ECO:0000313" key="12">
    <source>
        <dbReference type="EMBL" id="VVP72547.1"/>
    </source>
</evidence>
<keyword evidence="6" id="KW-0482">Metalloprotease</keyword>